<name>A0A3S1B424_9CYAN</name>
<accession>A0A3S1B424</accession>
<sequence>MGACIVAGFNNWDRIHQYRKQWSAKHPNDCSEDKWAVEFRQIIAKKELYQDRFIILSDGYYSAVSPIDIGIEAEKWRCLSMKIRLEHECTHYFTQRLFGSMRNNLLDELIADYRGIVVANGRYRSDWFLRFLGLENFPDCRKTGRLQSYRGQPPLSEGAFTILAKLVKAAAVNLEQFDTDNSNYLEQPNAQAQMLIALTCLTIEELASSFPQEIIQENLAN</sequence>
<dbReference type="Pfam" id="PF22541">
    <property type="entry name" value="DUF7005"/>
    <property type="match status" value="1"/>
</dbReference>
<comment type="caution">
    <text evidence="1">The sequence shown here is derived from an EMBL/GenBank/DDBJ whole genome shotgun (WGS) entry which is preliminary data.</text>
</comment>
<dbReference type="AlphaFoldDB" id="A0A3S1B424"/>
<keyword evidence="2" id="KW-1185">Reference proteome</keyword>
<organism evidence="1 2">
    <name type="scientific">Dulcicalothrix desertica PCC 7102</name>
    <dbReference type="NCBI Taxonomy" id="232991"/>
    <lineage>
        <taxon>Bacteria</taxon>
        <taxon>Bacillati</taxon>
        <taxon>Cyanobacteriota</taxon>
        <taxon>Cyanophyceae</taxon>
        <taxon>Nostocales</taxon>
        <taxon>Calotrichaceae</taxon>
        <taxon>Dulcicalothrix</taxon>
    </lineage>
</organism>
<gene>
    <name evidence="1" type="ORF">DSM106972_046410</name>
</gene>
<reference evidence="1" key="1">
    <citation type="submission" date="2018-12" db="EMBL/GenBank/DDBJ databases">
        <authorList>
            <person name="Will S."/>
            <person name="Neumann-Schaal M."/>
            <person name="Henke P."/>
        </authorList>
    </citation>
    <scope>NUCLEOTIDE SEQUENCE</scope>
    <source>
        <strain evidence="1">PCC 7102</strain>
    </source>
</reference>
<evidence type="ECO:0000313" key="1">
    <source>
        <dbReference type="EMBL" id="RUT04413.1"/>
    </source>
</evidence>
<proteinExistence type="predicted"/>
<evidence type="ECO:0000313" key="2">
    <source>
        <dbReference type="Proteomes" id="UP000271624"/>
    </source>
</evidence>
<dbReference type="InterPro" id="IPR054274">
    <property type="entry name" value="DUF7005"/>
</dbReference>
<dbReference type="EMBL" id="RSCL01000011">
    <property type="protein sequence ID" value="RUT04413.1"/>
    <property type="molecule type" value="Genomic_DNA"/>
</dbReference>
<dbReference type="Proteomes" id="UP000271624">
    <property type="component" value="Unassembled WGS sequence"/>
</dbReference>
<protein>
    <submittedName>
        <fullName evidence="1">Uncharacterized protein</fullName>
    </submittedName>
</protein>
<reference evidence="1" key="2">
    <citation type="journal article" date="2019" name="Genome Biol. Evol.">
        <title>Day and night: Metabolic profiles and evolutionary relationships of six axenic non-marine cyanobacteria.</title>
        <authorList>
            <person name="Will S.E."/>
            <person name="Henke P."/>
            <person name="Boedeker C."/>
            <person name="Huang S."/>
            <person name="Brinkmann H."/>
            <person name="Rohde M."/>
            <person name="Jarek M."/>
            <person name="Friedl T."/>
            <person name="Seufert S."/>
            <person name="Schumacher M."/>
            <person name="Overmann J."/>
            <person name="Neumann-Schaal M."/>
            <person name="Petersen J."/>
        </authorList>
    </citation>
    <scope>NUCLEOTIDE SEQUENCE [LARGE SCALE GENOMIC DNA]</scope>
    <source>
        <strain evidence="1">PCC 7102</strain>
    </source>
</reference>